<evidence type="ECO:0000256" key="4">
    <source>
        <dbReference type="ARBA" id="ARBA00023136"/>
    </source>
</evidence>
<feature type="transmembrane region" description="Helical" evidence="5">
    <location>
        <begin position="95"/>
        <end position="115"/>
    </location>
</feature>
<feature type="transmembrane region" description="Helical" evidence="5">
    <location>
        <begin position="220"/>
        <end position="238"/>
    </location>
</feature>
<protein>
    <recommendedName>
        <fullName evidence="7">Hydrogenase</fullName>
    </recommendedName>
</protein>
<dbReference type="PANTHER" id="PTHR43359">
    <property type="entry name" value="FORMATE HYDROGENLYASE SUBUNIT 4"/>
    <property type="match status" value="1"/>
</dbReference>
<feature type="transmembrane region" description="Helical" evidence="5">
    <location>
        <begin position="245"/>
        <end position="266"/>
    </location>
</feature>
<evidence type="ECO:0000313" key="6">
    <source>
        <dbReference type="EMBL" id="HGV66453.1"/>
    </source>
</evidence>
<dbReference type="EMBL" id="DTET01000073">
    <property type="protein sequence ID" value="HGV66453.1"/>
    <property type="molecule type" value="Genomic_DNA"/>
</dbReference>
<dbReference type="InterPro" id="IPR001694">
    <property type="entry name" value="NADH_UbQ_OxRdtase_su1/FPO"/>
</dbReference>
<evidence type="ECO:0000256" key="3">
    <source>
        <dbReference type="ARBA" id="ARBA00022989"/>
    </source>
</evidence>
<keyword evidence="2 5" id="KW-0812">Transmembrane</keyword>
<dbReference type="AlphaFoldDB" id="A0A7J3QDX3"/>
<feature type="transmembrane region" description="Helical" evidence="5">
    <location>
        <begin position="67"/>
        <end position="89"/>
    </location>
</feature>
<keyword evidence="4 5" id="KW-0472">Membrane</keyword>
<evidence type="ECO:0000256" key="5">
    <source>
        <dbReference type="SAM" id="Phobius"/>
    </source>
</evidence>
<gene>
    <name evidence="6" type="ORF">ENV02_01385</name>
</gene>
<feature type="transmembrane region" description="Helical" evidence="5">
    <location>
        <begin position="162"/>
        <end position="181"/>
    </location>
</feature>
<dbReference type="Pfam" id="PF00146">
    <property type="entry name" value="NADHdh"/>
    <property type="match status" value="1"/>
</dbReference>
<accession>A0A7J3QDX3</accession>
<evidence type="ECO:0000256" key="2">
    <source>
        <dbReference type="ARBA" id="ARBA00022692"/>
    </source>
</evidence>
<comment type="caution">
    <text evidence="6">The sequence shown here is derived from an EMBL/GenBank/DDBJ whole genome shotgun (WGS) entry which is preliminary data.</text>
</comment>
<comment type="subcellular location">
    <subcellularLocation>
        <location evidence="1">Membrane</location>
        <topology evidence="1">Multi-pass membrane protein</topology>
    </subcellularLocation>
</comment>
<proteinExistence type="predicted"/>
<evidence type="ECO:0000256" key="1">
    <source>
        <dbReference type="ARBA" id="ARBA00004141"/>
    </source>
</evidence>
<organism evidence="6">
    <name type="scientific">Ignisphaera aggregans</name>
    <dbReference type="NCBI Taxonomy" id="334771"/>
    <lineage>
        <taxon>Archaea</taxon>
        <taxon>Thermoproteota</taxon>
        <taxon>Thermoprotei</taxon>
        <taxon>Desulfurococcales</taxon>
        <taxon>Desulfurococcaceae</taxon>
        <taxon>Ignisphaera</taxon>
    </lineage>
</organism>
<feature type="transmembrane region" description="Helical" evidence="5">
    <location>
        <begin position="127"/>
        <end position="150"/>
    </location>
</feature>
<name>A0A7J3QDX3_9CREN</name>
<sequence length="294" mass="32866">MASLEILLILVVSMILYIFLPPLLDGIERKIKAKIQTRYGPPTIFQTWYDILKLSSKELKIPPTFQFSVFLLVLAFSISIVTIYLLSYIIISLDIYSIALIIVLILSIHSLIAFISTLSSNPFSIIGIFRGLTIDIINEMGFIASIPLYYLSIKTLNLSIKSLLLLILSTIFVFIVSYVASKRLPYDLHEAEPELASGSIIEFSGPILALYLYIHLIDRYTITVLPVAIGLSSIGLSTPLYITMILVHIIAIGIYLLFGVIAPLLGRSRIDIAVKTLMFIYPIIITVWLVVKVL</sequence>
<feature type="transmembrane region" description="Helical" evidence="5">
    <location>
        <begin position="6"/>
        <end position="24"/>
    </location>
</feature>
<dbReference type="InterPro" id="IPR052561">
    <property type="entry name" value="ComplexI_Subunit1"/>
</dbReference>
<dbReference type="PANTHER" id="PTHR43359:SF1">
    <property type="entry name" value="FORMATE HYDROGENLYASE SUBUNIT 4-RELATED"/>
    <property type="match status" value="1"/>
</dbReference>
<feature type="transmembrane region" description="Helical" evidence="5">
    <location>
        <begin position="272"/>
        <end position="291"/>
    </location>
</feature>
<evidence type="ECO:0008006" key="7">
    <source>
        <dbReference type="Google" id="ProtNLM"/>
    </source>
</evidence>
<keyword evidence="3 5" id="KW-1133">Transmembrane helix</keyword>
<reference evidence="6" key="1">
    <citation type="journal article" date="2020" name="mSystems">
        <title>Genome- and Community-Level Interaction Insights into Carbon Utilization and Element Cycling Functions of Hydrothermarchaeota in Hydrothermal Sediment.</title>
        <authorList>
            <person name="Zhou Z."/>
            <person name="Liu Y."/>
            <person name="Xu W."/>
            <person name="Pan J."/>
            <person name="Luo Z.H."/>
            <person name="Li M."/>
        </authorList>
    </citation>
    <scope>NUCLEOTIDE SEQUENCE [LARGE SCALE GENOMIC DNA]</scope>
    <source>
        <strain evidence="6">SpSt-721</strain>
    </source>
</reference>
<feature type="transmembrane region" description="Helical" evidence="5">
    <location>
        <begin position="193"/>
        <end position="214"/>
    </location>
</feature>
<dbReference type="GO" id="GO:0005886">
    <property type="term" value="C:plasma membrane"/>
    <property type="evidence" value="ECO:0007669"/>
    <property type="project" value="TreeGrafter"/>
</dbReference>